<proteinExistence type="predicted"/>
<gene>
    <name evidence="2" type="ORF">MVEN_02305900</name>
</gene>
<dbReference type="Proteomes" id="UP000620124">
    <property type="component" value="Unassembled WGS sequence"/>
</dbReference>
<dbReference type="EMBL" id="JACAZI010000027">
    <property type="protein sequence ID" value="KAF7334007.1"/>
    <property type="molecule type" value="Genomic_DNA"/>
</dbReference>
<name>A0A8H6X3X8_9AGAR</name>
<feature type="region of interest" description="Disordered" evidence="1">
    <location>
        <begin position="17"/>
        <end position="75"/>
    </location>
</feature>
<organism evidence="2 3">
    <name type="scientific">Mycena venus</name>
    <dbReference type="NCBI Taxonomy" id="2733690"/>
    <lineage>
        <taxon>Eukaryota</taxon>
        <taxon>Fungi</taxon>
        <taxon>Dikarya</taxon>
        <taxon>Basidiomycota</taxon>
        <taxon>Agaricomycotina</taxon>
        <taxon>Agaricomycetes</taxon>
        <taxon>Agaricomycetidae</taxon>
        <taxon>Agaricales</taxon>
        <taxon>Marasmiineae</taxon>
        <taxon>Mycenaceae</taxon>
        <taxon>Mycena</taxon>
    </lineage>
</organism>
<comment type="caution">
    <text evidence="2">The sequence shown here is derived from an EMBL/GenBank/DDBJ whole genome shotgun (WGS) entry which is preliminary data.</text>
</comment>
<dbReference type="AlphaFoldDB" id="A0A8H6X3X8"/>
<feature type="compositionally biased region" description="Basic and acidic residues" evidence="1">
    <location>
        <begin position="59"/>
        <end position="75"/>
    </location>
</feature>
<evidence type="ECO:0000313" key="2">
    <source>
        <dbReference type="EMBL" id="KAF7334007.1"/>
    </source>
</evidence>
<accession>A0A8H6X3X8</accession>
<sequence length="95" mass="10165">MSPPFISDFETLCSASDPNNAELLGANSGKRKASPAARRPAKKTLVIQSESSDAESDAESIRDGSEPAAKTEIEGEHTESLLYLPIYKINSVAKK</sequence>
<keyword evidence="3" id="KW-1185">Reference proteome</keyword>
<protein>
    <submittedName>
        <fullName evidence="2">Uncharacterized protein</fullName>
    </submittedName>
</protein>
<evidence type="ECO:0000256" key="1">
    <source>
        <dbReference type="SAM" id="MobiDB-lite"/>
    </source>
</evidence>
<evidence type="ECO:0000313" key="3">
    <source>
        <dbReference type="Proteomes" id="UP000620124"/>
    </source>
</evidence>
<reference evidence="2" key="1">
    <citation type="submission" date="2020-05" db="EMBL/GenBank/DDBJ databases">
        <title>Mycena genomes resolve the evolution of fungal bioluminescence.</title>
        <authorList>
            <person name="Tsai I.J."/>
        </authorList>
    </citation>
    <scope>NUCLEOTIDE SEQUENCE</scope>
    <source>
        <strain evidence="2">CCC161011</strain>
    </source>
</reference>